<evidence type="ECO:0000256" key="2">
    <source>
        <dbReference type="ARBA" id="ARBA00022448"/>
    </source>
</evidence>
<evidence type="ECO:0000256" key="3">
    <source>
        <dbReference type="ARBA" id="ARBA00022692"/>
    </source>
</evidence>
<feature type="transmembrane region" description="Helical" evidence="6">
    <location>
        <begin position="487"/>
        <end position="506"/>
    </location>
</feature>
<keyword evidence="8" id="KW-1185">Reference proteome</keyword>
<name>A0ABQ5MNH2_9FLAO</name>
<organism evidence="7 8">
    <name type="scientific">Neptunitalea lumnitzerae</name>
    <dbReference type="NCBI Taxonomy" id="2965509"/>
    <lineage>
        <taxon>Bacteria</taxon>
        <taxon>Pseudomonadati</taxon>
        <taxon>Bacteroidota</taxon>
        <taxon>Flavobacteriia</taxon>
        <taxon>Flavobacteriales</taxon>
        <taxon>Flavobacteriaceae</taxon>
        <taxon>Neptunitalea</taxon>
    </lineage>
</organism>
<keyword evidence="5 6" id="KW-0472">Membrane</keyword>
<sequence length="742" mass="82290">MLVALFVLAVIDLVVGVSNDAVNFLNSAIGSKAVSMKTIMIVASAGIAFGAIFSSGMMEVARKGIFNPDQFYFQEIMIVFIAVMITDILLLDLFNSLGMPTSTTVSIVFELLGSAVAIASIKVFEKGDGFQEVLNYINTTKAFEIIRGIFVSVIVAFSVGAIIQYISRLIFTFDYEKKLKTVGGLFGGIAITAISYFILFKGLKGVSFITEDTLNWVNNNTMLLLLVSFVVWTLVSYLLQNVMKINILVVIIVIGTFGLAMAFAGNDLVNFIGVPLAAFNSFQIWVREGMPSDLTMGALAQKVPANTYMLFLAGVIMVITLWFSKKARAVVETGVNLARQNDGAERFEPNYLSRMVVRGTVNLSKGIGYVIPNSISKKIDARFAEPKKKPAKDEEAPAFDLVRAAVNLVVASILISIGTLLKLPLSTTYVTFMVAMGSSLADRAWGRESAVYRVAGVFNVIGGWFVTALVAFVAASLFATIIYFGEMIAIVAMLIIAGLLLFRSYVAHKRSEKEKEANRKFDRADLITINEIINESSDNISSVISKVNRLYTGVIDNLGLQELGNLKKNKKALNKLEEEVDGLKSDVFYFIKSLDDTSVEASKFYILILDYLQDMVQSIGFITKNSYSHVNNNHKNLKFNQIRDLKSIDKELQVLFDEISVSFGKEEFNDVSTIILKHKQLQDHVAVLIQKQIDRIRTTETSPKNTKLYFSLLLETKDLIGATINLLEMFKEFHDDYRKIVR</sequence>
<feature type="transmembrane region" description="Helical" evidence="6">
    <location>
        <begin position="245"/>
        <end position="263"/>
    </location>
</feature>
<keyword evidence="6" id="KW-0592">Phosphate transport</keyword>
<feature type="transmembrane region" description="Helical" evidence="6">
    <location>
        <begin position="72"/>
        <end position="91"/>
    </location>
</feature>
<dbReference type="EMBL" id="BRVO01000004">
    <property type="protein sequence ID" value="GLB50660.1"/>
    <property type="molecule type" value="Genomic_DNA"/>
</dbReference>
<dbReference type="InterPro" id="IPR001204">
    <property type="entry name" value="Phos_transporter"/>
</dbReference>
<feature type="transmembrane region" description="Helical" evidence="6">
    <location>
        <begin position="306"/>
        <end position="323"/>
    </location>
</feature>
<feature type="transmembrane region" description="Helical" evidence="6">
    <location>
        <begin position="103"/>
        <end position="124"/>
    </location>
</feature>
<accession>A0ABQ5MNH2</accession>
<evidence type="ECO:0000256" key="4">
    <source>
        <dbReference type="ARBA" id="ARBA00022989"/>
    </source>
</evidence>
<feature type="transmembrane region" description="Helical" evidence="6">
    <location>
        <begin position="145"/>
        <end position="167"/>
    </location>
</feature>
<feature type="transmembrane region" description="Helical" evidence="6">
    <location>
        <begin position="401"/>
        <end position="421"/>
    </location>
</feature>
<evidence type="ECO:0000256" key="5">
    <source>
        <dbReference type="ARBA" id="ARBA00023136"/>
    </source>
</evidence>
<comment type="similarity">
    <text evidence="6">Belongs to the inorganic phosphate transporter (PiT) (TC 2.A.20) family.</text>
</comment>
<keyword evidence="4 6" id="KW-1133">Transmembrane helix</keyword>
<comment type="subcellular location">
    <subcellularLocation>
        <location evidence="1 6">Membrane</location>
        <topology evidence="1 6">Multi-pass membrane protein</topology>
    </subcellularLocation>
</comment>
<keyword evidence="3 6" id="KW-0812">Transmembrane</keyword>
<keyword evidence="2 6" id="KW-0813">Transport</keyword>
<dbReference type="Proteomes" id="UP001143543">
    <property type="component" value="Unassembled WGS sequence"/>
</dbReference>
<evidence type="ECO:0000256" key="6">
    <source>
        <dbReference type="RuleBase" id="RU363058"/>
    </source>
</evidence>
<gene>
    <name evidence="7" type="ORF">Y10_30280</name>
</gene>
<dbReference type="Pfam" id="PF01384">
    <property type="entry name" value="PHO4"/>
    <property type="match status" value="1"/>
</dbReference>
<feature type="transmembrane region" description="Helical" evidence="6">
    <location>
        <begin position="40"/>
        <end position="60"/>
    </location>
</feature>
<dbReference type="PANTHER" id="PTHR11101">
    <property type="entry name" value="PHOSPHATE TRANSPORTER"/>
    <property type="match status" value="1"/>
</dbReference>
<feature type="transmembrane region" description="Helical" evidence="6">
    <location>
        <begin position="457"/>
        <end position="481"/>
    </location>
</feature>
<feature type="transmembrane region" description="Helical" evidence="6">
    <location>
        <begin position="221"/>
        <end position="239"/>
    </location>
</feature>
<protein>
    <recommendedName>
        <fullName evidence="6">Phosphate transporter</fullName>
    </recommendedName>
</protein>
<dbReference type="PANTHER" id="PTHR11101:SF16">
    <property type="entry name" value="PHOSPHATE TRANSPORTER"/>
    <property type="match status" value="1"/>
</dbReference>
<evidence type="ECO:0000313" key="8">
    <source>
        <dbReference type="Proteomes" id="UP001143543"/>
    </source>
</evidence>
<proteinExistence type="inferred from homology"/>
<comment type="caution">
    <text evidence="7">The sequence shown here is derived from an EMBL/GenBank/DDBJ whole genome shotgun (WGS) entry which is preliminary data.</text>
</comment>
<feature type="transmembrane region" description="Helical" evidence="6">
    <location>
        <begin position="179"/>
        <end position="200"/>
    </location>
</feature>
<evidence type="ECO:0000313" key="7">
    <source>
        <dbReference type="EMBL" id="GLB50660.1"/>
    </source>
</evidence>
<evidence type="ECO:0000256" key="1">
    <source>
        <dbReference type="ARBA" id="ARBA00004141"/>
    </source>
</evidence>
<reference evidence="7" key="1">
    <citation type="submission" date="2022-07" db="EMBL/GenBank/DDBJ databases">
        <title>Taxonomy of Novel Oxalotrophic and Methylotrophic Bacteria.</title>
        <authorList>
            <person name="Sahin N."/>
            <person name="Tani A."/>
        </authorList>
    </citation>
    <scope>NUCLEOTIDE SEQUENCE</scope>
    <source>
        <strain evidence="7">Y10</strain>
    </source>
</reference>